<dbReference type="SUPFAM" id="SSF48371">
    <property type="entry name" value="ARM repeat"/>
    <property type="match status" value="1"/>
</dbReference>
<dbReference type="Pfam" id="PF20252">
    <property type="entry name" value="BIG2_C"/>
    <property type="match status" value="1"/>
</dbReference>
<feature type="region of interest" description="Disordered" evidence="1">
    <location>
        <begin position="1"/>
        <end position="133"/>
    </location>
</feature>
<protein>
    <recommendedName>
        <fullName evidence="2">Sec7/BIG1-like C-terminal domain-containing protein</fullName>
    </recommendedName>
</protein>
<comment type="caution">
    <text evidence="3">The sequence shown here is derived from an EMBL/GenBank/DDBJ whole genome shotgun (WGS) entry which is preliminary data.</text>
</comment>
<evidence type="ECO:0000313" key="4">
    <source>
        <dbReference type="Proteomes" id="UP000077521"/>
    </source>
</evidence>
<feature type="region of interest" description="Disordered" evidence="1">
    <location>
        <begin position="629"/>
        <end position="699"/>
    </location>
</feature>
<dbReference type="PANTHER" id="PTHR48125:SF12">
    <property type="entry name" value="AT HOOK TRANSCRIPTION FACTOR FAMILY-RELATED"/>
    <property type="match status" value="1"/>
</dbReference>
<dbReference type="AlphaFoldDB" id="A0A8T8TGW8"/>
<organism evidence="3 4">
    <name type="scientific">Tilletia indica</name>
    <dbReference type="NCBI Taxonomy" id="43049"/>
    <lineage>
        <taxon>Eukaryota</taxon>
        <taxon>Fungi</taxon>
        <taxon>Dikarya</taxon>
        <taxon>Basidiomycota</taxon>
        <taxon>Ustilaginomycotina</taxon>
        <taxon>Exobasidiomycetes</taxon>
        <taxon>Tilletiales</taxon>
        <taxon>Tilletiaceae</taxon>
        <taxon>Tilletia</taxon>
    </lineage>
</organism>
<feature type="compositionally biased region" description="Basic and acidic residues" evidence="1">
    <location>
        <begin position="817"/>
        <end position="840"/>
    </location>
</feature>
<gene>
    <name evidence="3" type="ORF">A4X13_0g807</name>
</gene>
<name>A0A8T8TGW8_9BASI</name>
<dbReference type="Proteomes" id="UP000077521">
    <property type="component" value="Unassembled WGS sequence"/>
</dbReference>
<feature type="compositionally biased region" description="Polar residues" evidence="1">
    <location>
        <begin position="219"/>
        <end position="228"/>
    </location>
</feature>
<feature type="region of interest" description="Disordered" evidence="1">
    <location>
        <begin position="444"/>
        <end position="472"/>
    </location>
</feature>
<feature type="domain" description="Sec7/BIG1-like C-terminal" evidence="2">
    <location>
        <begin position="427"/>
        <end position="624"/>
    </location>
</feature>
<dbReference type="EMBL" id="LWDF02000027">
    <property type="protein sequence ID" value="KAE8259752.1"/>
    <property type="molecule type" value="Genomic_DNA"/>
</dbReference>
<dbReference type="InterPro" id="IPR016024">
    <property type="entry name" value="ARM-type_fold"/>
</dbReference>
<evidence type="ECO:0000313" key="3">
    <source>
        <dbReference type="EMBL" id="KAE8259752.1"/>
    </source>
</evidence>
<evidence type="ECO:0000259" key="2">
    <source>
        <dbReference type="Pfam" id="PF20252"/>
    </source>
</evidence>
<evidence type="ECO:0000256" key="1">
    <source>
        <dbReference type="SAM" id="MobiDB-lite"/>
    </source>
</evidence>
<feature type="region of interest" description="Disordered" evidence="1">
    <location>
        <begin position="782"/>
        <end position="927"/>
    </location>
</feature>
<feature type="region of interest" description="Disordered" evidence="1">
    <location>
        <begin position="208"/>
        <end position="229"/>
    </location>
</feature>
<feature type="compositionally biased region" description="Polar residues" evidence="1">
    <location>
        <begin position="380"/>
        <end position="390"/>
    </location>
</feature>
<reference evidence="3" key="2">
    <citation type="journal article" date="2019" name="IMA Fungus">
        <title>Genome sequencing and comparison of five Tilletia species to identify candidate genes for the detection of regulated species infecting wheat.</title>
        <authorList>
            <person name="Nguyen H.D.T."/>
            <person name="Sultana T."/>
            <person name="Kesanakurti P."/>
            <person name="Hambleton S."/>
        </authorList>
    </citation>
    <scope>NUCLEOTIDE SEQUENCE</scope>
    <source>
        <strain evidence="3">DAOMC 236416</strain>
    </source>
</reference>
<feature type="compositionally biased region" description="Polar residues" evidence="1">
    <location>
        <begin position="850"/>
        <end position="861"/>
    </location>
</feature>
<feature type="compositionally biased region" description="Polar residues" evidence="1">
    <location>
        <begin position="56"/>
        <end position="69"/>
    </location>
</feature>
<feature type="compositionally biased region" description="Low complexity" evidence="1">
    <location>
        <begin position="208"/>
        <end position="217"/>
    </location>
</feature>
<dbReference type="InterPro" id="IPR046455">
    <property type="entry name" value="Sec7/BIG1-like_C"/>
</dbReference>
<feature type="compositionally biased region" description="Polar residues" evidence="1">
    <location>
        <begin position="86"/>
        <end position="100"/>
    </location>
</feature>
<accession>A0A8T8TGW8</accession>
<proteinExistence type="predicted"/>
<keyword evidence="4" id="KW-1185">Reference proteome</keyword>
<sequence length="927" mass="102341">MMADAVGPTAEQPAVESVERRSLSADDEENMSTIDLEADTPAASDIGGPQPEQIPEQGNTDLQQQQRQPASAKAPRPHPQAPRPISTATAPAANGSSRVQNGHEAGARVPGRIGTEQGGSGIPPAPTASSHPGQLDPTMRFWFPALFSFYDIIMASDDLEVRRLALASLFDLLKQHGSSFPSEFWNTICKEILFPIFSVLRRPSASAGSAAGATGTGTDQGHSANVSPSHKFASLPPLAGSSNGLPSAGSGIHVLQEEMSVWLSTTMIQALRNLVDLWTHFFGELERLLPELLELLCACICQENDTLARIGTSCLQTLVERNVDKLTPQRWEQVVDALVSLFNTTTAHALFDPALRAVAPEPGAPGYAEYQHSLPRGAPQTPTLQSPSSFDSPYEYSYHYQQQFRQRPPMSSAERRRAFKQIIVKCVLQLLLIETTQELLNGPIPGPNSAAATPRSAAHRLSDGSVAAATPAQARTQDALSHVLPPQESPASAFYSLIPPKQLLRLTHVLEASYAFSRAFNADKELRLALWKVGFMKQLPNLLKQESSSAATLVRVLVRMHADPRESHRVLRKEVRRRLVPLGREVVKGYLPLDAETQARNIGAWTPVVADIFRGLCTFEDDELEVLDERGQVEGDADPTTPVGLHNQRGMPIRRKSGHAFQLSMDDDDEPQPPSSPEMSDATHQPSPTSPQGSGKSSAYGVFQTHARTFYPLAVELLSKDPLPPEVGESLRHYFWKVGLSVGFVDLAALRADREKERERERREEERREAIRIREREVERERARHAEEVRLRKEQEERERERRRWEAQRLAQAQAQVEKDQERRRIQEEREQIQVEKEQLQRQMEAETQAMPQPQQTQGRSQVGEAAGRQGDSRRDAEGSDAPPPPAKKEQTQVPVASRDETTSDQASSSNAQVDGSQEADSSTPSS</sequence>
<dbReference type="PANTHER" id="PTHR48125">
    <property type="entry name" value="LP07818P1"/>
    <property type="match status" value="1"/>
</dbReference>
<feature type="region of interest" description="Disordered" evidence="1">
    <location>
        <begin position="366"/>
        <end position="390"/>
    </location>
</feature>
<feature type="compositionally biased region" description="Polar residues" evidence="1">
    <location>
        <begin position="904"/>
        <end position="927"/>
    </location>
</feature>
<feature type="compositionally biased region" description="Basic and acidic residues" evidence="1">
    <location>
        <begin position="782"/>
        <end position="807"/>
    </location>
</feature>
<feature type="compositionally biased region" description="Polar residues" evidence="1">
    <location>
        <begin position="682"/>
        <end position="697"/>
    </location>
</feature>
<reference evidence="3" key="1">
    <citation type="submission" date="2016-04" db="EMBL/GenBank/DDBJ databases">
        <authorList>
            <person name="Nguyen H.D."/>
            <person name="Samba Siva P."/>
            <person name="Cullis J."/>
            <person name="Levesque C.A."/>
            <person name="Hambleton S."/>
        </authorList>
    </citation>
    <scope>NUCLEOTIDE SEQUENCE</scope>
    <source>
        <strain evidence="3">DAOMC 236416</strain>
    </source>
</reference>